<proteinExistence type="predicted"/>
<evidence type="ECO:0000313" key="1">
    <source>
        <dbReference type="EMBL" id="KCW74401.1"/>
    </source>
</evidence>
<dbReference type="AlphaFoldDB" id="A0A059C896"/>
<gene>
    <name evidence="1" type="ORF">EUGRSUZ_E03083</name>
</gene>
<reference evidence="1" key="1">
    <citation type="submission" date="2013-07" db="EMBL/GenBank/DDBJ databases">
        <title>The genome of Eucalyptus grandis.</title>
        <authorList>
            <person name="Schmutz J."/>
            <person name="Hayes R."/>
            <person name="Myburg A."/>
            <person name="Tuskan G."/>
            <person name="Grattapaglia D."/>
            <person name="Rokhsar D.S."/>
        </authorList>
    </citation>
    <scope>NUCLEOTIDE SEQUENCE</scope>
    <source>
        <tissue evidence="1">Leaf extractions</tissue>
    </source>
</reference>
<dbReference type="Gramene" id="KCW74401">
    <property type="protein sequence ID" value="KCW74401"/>
    <property type="gene ID" value="EUGRSUZ_E03083"/>
</dbReference>
<dbReference type="InParanoid" id="A0A059C896"/>
<sequence length="119" mass="13768">MSFPLHTFQIDHLLPWCLLNYLLLNHSLKTSICFHRLMVLGSPSSEHPPFARILDRIHTSLCLLFLPRGKLGNDSNHFADLEKEICNIWLIGRHLVEAEESLLVARIYQQTIRTNYGTC</sequence>
<name>A0A059C896_EUCGR</name>
<protein>
    <submittedName>
        <fullName evidence="1">Uncharacterized protein</fullName>
    </submittedName>
</protein>
<dbReference type="EMBL" id="KK198757">
    <property type="protein sequence ID" value="KCW74401.1"/>
    <property type="molecule type" value="Genomic_DNA"/>
</dbReference>
<organism evidence="1">
    <name type="scientific">Eucalyptus grandis</name>
    <name type="common">Flooded gum</name>
    <dbReference type="NCBI Taxonomy" id="71139"/>
    <lineage>
        <taxon>Eukaryota</taxon>
        <taxon>Viridiplantae</taxon>
        <taxon>Streptophyta</taxon>
        <taxon>Embryophyta</taxon>
        <taxon>Tracheophyta</taxon>
        <taxon>Spermatophyta</taxon>
        <taxon>Magnoliopsida</taxon>
        <taxon>eudicotyledons</taxon>
        <taxon>Gunneridae</taxon>
        <taxon>Pentapetalae</taxon>
        <taxon>rosids</taxon>
        <taxon>malvids</taxon>
        <taxon>Myrtales</taxon>
        <taxon>Myrtaceae</taxon>
        <taxon>Myrtoideae</taxon>
        <taxon>Eucalypteae</taxon>
        <taxon>Eucalyptus</taxon>
    </lineage>
</organism>
<accession>A0A059C896</accession>